<evidence type="ECO:0000256" key="3">
    <source>
        <dbReference type="ARBA" id="ARBA00022741"/>
    </source>
</evidence>
<keyword evidence="2" id="KW-0677">Repeat</keyword>
<reference evidence="8 9" key="1">
    <citation type="journal article" date="2010" name="Science">
        <title>Genomic comparison of the ants Camponotus floridanus and Harpegnathos saltator.</title>
        <authorList>
            <person name="Bonasio R."/>
            <person name="Zhang G."/>
            <person name="Ye C."/>
            <person name="Mutti N.S."/>
            <person name="Fang X."/>
            <person name="Qin N."/>
            <person name="Donahue G."/>
            <person name="Yang P."/>
            <person name="Li Q."/>
            <person name="Li C."/>
            <person name="Zhang P."/>
            <person name="Huang Z."/>
            <person name="Berger S.L."/>
            <person name="Reinberg D."/>
            <person name="Wang J."/>
            <person name="Liebig J."/>
        </authorList>
    </citation>
    <scope>NUCLEOTIDE SEQUENCE [LARGE SCALE GENOMIC DNA]</scope>
    <source>
        <strain evidence="9">C129</strain>
    </source>
</reference>
<comment type="catalytic activity">
    <reaction evidence="7">
        <text>ATP + H2O = ADP + phosphate + H(+)</text>
        <dbReference type="Rhea" id="RHEA:13065"/>
        <dbReference type="ChEBI" id="CHEBI:15377"/>
        <dbReference type="ChEBI" id="CHEBI:15378"/>
        <dbReference type="ChEBI" id="CHEBI:30616"/>
        <dbReference type="ChEBI" id="CHEBI:43474"/>
        <dbReference type="ChEBI" id="CHEBI:456216"/>
        <dbReference type="EC" id="3.6.4.13"/>
    </reaction>
</comment>
<dbReference type="GO" id="GO:0005524">
    <property type="term" value="F:ATP binding"/>
    <property type="evidence" value="ECO:0007669"/>
    <property type="project" value="UniProtKB-KW"/>
</dbReference>
<evidence type="ECO:0000256" key="1">
    <source>
        <dbReference type="ARBA" id="ARBA00012552"/>
    </source>
</evidence>
<dbReference type="GO" id="GO:0003724">
    <property type="term" value="F:RNA helicase activity"/>
    <property type="evidence" value="ECO:0007669"/>
    <property type="project" value="UniProtKB-EC"/>
</dbReference>
<dbReference type="EMBL" id="GL444608">
    <property type="protein sequence ID" value="EFN60811.1"/>
    <property type="molecule type" value="Genomic_DNA"/>
</dbReference>
<dbReference type="EC" id="3.6.4.13" evidence="1"/>
<dbReference type="GO" id="GO:0042078">
    <property type="term" value="P:germ-line stem cell division"/>
    <property type="evidence" value="ECO:0007669"/>
    <property type="project" value="TreeGrafter"/>
</dbReference>
<dbReference type="SUPFAM" id="SSF52540">
    <property type="entry name" value="P-loop containing nucleoside triphosphate hydrolases"/>
    <property type="match status" value="1"/>
</dbReference>
<keyword evidence="5" id="KW-0347">Helicase</keyword>
<evidence type="ECO:0000256" key="4">
    <source>
        <dbReference type="ARBA" id="ARBA00022801"/>
    </source>
</evidence>
<dbReference type="Gene3D" id="2.30.30.140">
    <property type="match status" value="1"/>
</dbReference>
<proteinExistence type="predicted"/>
<dbReference type="InterPro" id="IPR027417">
    <property type="entry name" value="P-loop_NTPase"/>
</dbReference>
<sequence>MPDIEKSASGYNGKETSQASLLQSNRSLQIQKIIKFLNHQDVIPTTVTPIKVTTIKSPYIMRAYEIQQHTDKLDKIQRKLLSFMKTEEYLRGEYNVQNPKVGDVVIVQSSKCTVEVELPSFVCRGLIQYIKKQDEIYYILLVDHGISIKLTRDKFCIVPQNFIPEKYLTKAVGVFNIMPIRMKKNVSNGSNNSKSTPIEKVLIQSTMNCGILNDVRDLGYPHGIHKGWNEYYKSSRPRKLQSYIWPAINNGLNVVAIGPSQCGKTSGCVMSVCGLVAMRQKEVSHSATRPLALILCSSSSEVINIHSLCMSFLRSFDNVKSVAAFNGKTSISIARIAVTLEKDKKEYAICDNVKSFGFCHEKNVCVFRHYMLPKIDAPMTNIQIKVCISTNVGDICALEESMDTFKRVQIVRIRYDKDSSEDKVKFVDVRCIDSGVIHEAIDVYKLMHIPEELSNLPTHIVEIFLAGVAPPDKEYMWNHCANEAVHKWFSKNFDERSYIIGKVCLHLGNTIWLDDLRIGTKLLGYSDMIGSSLKKELLAKNFAILNDNHMPDLFKLCKNSDMIDINGHDINVMCK</sequence>
<dbReference type="Proteomes" id="UP000000311">
    <property type="component" value="Unassembled WGS sequence"/>
</dbReference>
<protein>
    <recommendedName>
        <fullName evidence="1">RNA helicase</fullName>
        <ecNumber evidence="1">3.6.4.13</ecNumber>
    </recommendedName>
</protein>
<keyword evidence="3" id="KW-0547">Nucleotide-binding</keyword>
<dbReference type="InParanoid" id="E2B0G9"/>
<evidence type="ECO:0000256" key="6">
    <source>
        <dbReference type="ARBA" id="ARBA00022840"/>
    </source>
</evidence>
<name>E2B0G9_CAMFO</name>
<evidence type="ECO:0000256" key="5">
    <source>
        <dbReference type="ARBA" id="ARBA00022806"/>
    </source>
</evidence>
<dbReference type="PANTHER" id="PTHR22655:SF2">
    <property type="entry name" value="ATP-DEPENDENT RNA HELICASE TDRD12-RELATED"/>
    <property type="match status" value="1"/>
</dbReference>
<evidence type="ECO:0000256" key="2">
    <source>
        <dbReference type="ARBA" id="ARBA00022737"/>
    </source>
</evidence>
<dbReference type="Gene3D" id="3.40.50.300">
    <property type="entry name" value="P-loop containing nucleotide triphosphate hydrolases"/>
    <property type="match status" value="1"/>
</dbReference>
<evidence type="ECO:0000313" key="8">
    <source>
        <dbReference type="EMBL" id="EFN60811.1"/>
    </source>
</evidence>
<keyword evidence="9" id="KW-1185">Reference proteome</keyword>
<dbReference type="AlphaFoldDB" id="E2B0G9"/>
<dbReference type="SUPFAM" id="SSF63748">
    <property type="entry name" value="Tudor/PWWP/MBT"/>
    <property type="match status" value="2"/>
</dbReference>
<organism evidence="9">
    <name type="scientific">Camponotus floridanus</name>
    <name type="common">Florida carpenter ant</name>
    <dbReference type="NCBI Taxonomy" id="104421"/>
    <lineage>
        <taxon>Eukaryota</taxon>
        <taxon>Metazoa</taxon>
        <taxon>Ecdysozoa</taxon>
        <taxon>Arthropoda</taxon>
        <taxon>Hexapoda</taxon>
        <taxon>Insecta</taxon>
        <taxon>Pterygota</taxon>
        <taxon>Neoptera</taxon>
        <taxon>Endopterygota</taxon>
        <taxon>Hymenoptera</taxon>
        <taxon>Apocrita</taxon>
        <taxon>Aculeata</taxon>
        <taxon>Formicoidea</taxon>
        <taxon>Formicidae</taxon>
        <taxon>Formicinae</taxon>
        <taxon>Camponotus</taxon>
    </lineage>
</organism>
<keyword evidence="4" id="KW-0378">Hydrolase</keyword>
<dbReference type="STRING" id="104421.E2B0G9"/>
<gene>
    <name evidence="8" type="ORF">EAG_12135</name>
</gene>
<dbReference type="OrthoDB" id="249932at2759"/>
<evidence type="ECO:0000256" key="7">
    <source>
        <dbReference type="ARBA" id="ARBA00047984"/>
    </source>
</evidence>
<accession>E2B0G9</accession>
<dbReference type="GO" id="GO:0016787">
    <property type="term" value="F:hydrolase activity"/>
    <property type="evidence" value="ECO:0007669"/>
    <property type="project" value="UniProtKB-KW"/>
</dbReference>
<keyword evidence="6" id="KW-0067">ATP-binding</keyword>
<dbReference type="PANTHER" id="PTHR22655">
    <property type="entry name" value="ATP-DEPENDENT RNA HELICASE TDRD12-RELATED"/>
    <property type="match status" value="1"/>
</dbReference>
<evidence type="ECO:0000313" key="9">
    <source>
        <dbReference type="Proteomes" id="UP000000311"/>
    </source>
</evidence>